<dbReference type="Proteomes" id="UP000569732">
    <property type="component" value="Unassembled WGS sequence"/>
</dbReference>
<name>A0A853I9Q9_9GAMM</name>
<protein>
    <submittedName>
        <fullName evidence="1">Uncharacterized protein</fullName>
    </submittedName>
</protein>
<evidence type="ECO:0000313" key="2">
    <source>
        <dbReference type="Proteomes" id="UP000569732"/>
    </source>
</evidence>
<gene>
    <name evidence="1" type="ORF">H0A36_28825</name>
</gene>
<keyword evidence="2" id="KW-1185">Reference proteome</keyword>
<organism evidence="1 2">
    <name type="scientific">Spartinivicinus marinus</name>
    <dbReference type="NCBI Taxonomy" id="2994442"/>
    <lineage>
        <taxon>Bacteria</taxon>
        <taxon>Pseudomonadati</taxon>
        <taxon>Pseudomonadota</taxon>
        <taxon>Gammaproteobacteria</taxon>
        <taxon>Oceanospirillales</taxon>
        <taxon>Zooshikellaceae</taxon>
        <taxon>Spartinivicinus</taxon>
    </lineage>
</organism>
<dbReference type="AlphaFoldDB" id="A0A853I9Q9"/>
<reference evidence="1 2" key="1">
    <citation type="submission" date="2020-07" db="EMBL/GenBank/DDBJ databases">
        <title>Endozoicomonas sp. nov., isolated from sediment.</title>
        <authorList>
            <person name="Gu T."/>
        </authorList>
    </citation>
    <scope>NUCLEOTIDE SEQUENCE [LARGE SCALE GENOMIC DNA]</scope>
    <source>
        <strain evidence="1 2">SM1973</strain>
    </source>
</reference>
<proteinExistence type="predicted"/>
<dbReference type="EMBL" id="JACCKB010000229">
    <property type="protein sequence ID" value="NYZ70023.1"/>
    <property type="molecule type" value="Genomic_DNA"/>
</dbReference>
<sequence>MTTTNTEALEKTISKLMLQLNTINQVAGYLADALFGQLDCNATELGLDINEYRKQLSPGCESGFGMQVLDVYKKYVETAPCAKPAVYVFDSDNWQSPNAKDAGGGT</sequence>
<comment type="caution">
    <text evidence="1">The sequence shown here is derived from an EMBL/GenBank/DDBJ whole genome shotgun (WGS) entry which is preliminary data.</text>
</comment>
<accession>A0A853I9Q9</accession>
<evidence type="ECO:0000313" key="1">
    <source>
        <dbReference type="EMBL" id="NYZ70023.1"/>
    </source>
</evidence>
<dbReference type="RefSeq" id="WP_180571968.1">
    <property type="nucleotide sequence ID" value="NZ_JACCKB010000229.1"/>
</dbReference>